<organism evidence="2 3">
    <name type="scientific">Oryza sativa subsp. japonica</name>
    <name type="common">Rice</name>
    <dbReference type="NCBI Taxonomy" id="39947"/>
    <lineage>
        <taxon>Eukaryota</taxon>
        <taxon>Viridiplantae</taxon>
        <taxon>Streptophyta</taxon>
        <taxon>Embryophyta</taxon>
        <taxon>Tracheophyta</taxon>
        <taxon>Spermatophyta</taxon>
        <taxon>Magnoliopsida</taxon>
        <taxon>Liliopsida</taxon>
        <taxon>Poales</taxon>
        <taxon>Poaceae</taxon>
        <taxon>BOP clade</taxon>
        <taxon>Oryzoideae</taxon>
        <taxon>Oryzeae</taxon>
        <taxon>Oryzinae</taxon>
        <taxon>Oryza</taxon>
        <taxon>Oryza sativa</taxon>
    </lineage>
</organism>
<dbReference type="AlphaFoldDB" id="A0A0P0V9W6"/>
<evidence type="ECO:0000313" key="3">
    <source>
        <dbReference type="Proteomes" id="UP000059680"/>
    </source>
</evidence>
<keyword evidence="3" id="KW-1185">Reference proteome</keyword>
<gene>
    <name evidence="2" type="ordered locus">Os01g0824550</name>
    <name evidence="2" type="ORF">OSNPB_010824550</name>
</gene>
<name>A0A0P0V9W6_ORYSJ</name>
<reference evidence="2 3" key="3">
    <citation type="journal article" date="2013" name="Rice">
        <title>Improvement of the Oryza sativa Nipponbare reference genome using next generation sequence and optical map data.</title>
        <authorList>
            <person name="Kawahara Y."/>
            <person name="de la Bastide M."/>
            <person name="Hamilton J.P."/>
            <person name="Kanamori H."/>
            <person name="McCombie W.R."/>
            <person name="Ouyang S."/>
            <person name="Schwartz D.C."/>
            <person name="Tanaka T."/>
            <person name="Wu J."/>
            <person name="Zhou S."/>
            <person name="Childs K.L."/>
            <person name="Davidson R.M."/>
            <person name="Lin H."/>
            <person name="Quesada-Ocampo L."/>
            <person name="Vaillancourt B."/>
            <person name="Sakai H."/>
            <person name="Lee S.S."/>
            <person name="Kim J."/>
            <person name="Numa H."/>
            <person name="Itoh T."/>
            <person name="Buell C.R."/>
            <person name="Matsumoto T."/>
        </authorList>
    </citation>
    <scope>NUCLEOTIDE SEQUENCE [LARGE SCALE GENOMIC DNA]</scope>
    <source>
        <strain evidence="3">cv. Nipponbare</strain>
    </source>
</reference>
<protein>
    <submittedName>
        <fullName evidence="2">Os01g0824550 protein</fullName>
    </submittedName>
</protein>
<feature type="region of interest" description="Disordered" evidence="1">
    <location>
        <begin position="69"/>
        <end position="92"/>
    </location>
</feature>
<dbReference type="Proteomes" id="UP000059680">
    <property type="component" value="Chromosome 1"/>
</dbReference>
<proteinExistence type="predicted"/>
<accession>A0A0P0V9W6</accession>
<reference evidence="3" key="1">
    <citation type="journal article" date="2005" name="Nature">
        <title>The map-based sequence of the rice genome.</title>
        <authorList>
            <consortium name="International rice genome sequencing project (IRGSP)"/>
            <person name="Matsumoto T."/>
            <person name="Wu J."/>
            <person name="Kanamori H."/>
            <person name="Katayose Y."/>
            <person name="Fujisawa M."/>
            <person name="Namiki N."/>
            <person name="Mizuno H."/>
            <person name="Yamamoto K."/>
            <person name="Antonio B.A."/>
            <person name="Baba T."/>
            <person name="Sakata K."/>
            <person name="Nagamura Y."/>
            <person name="Aoki H."/>
            <person name="Arikawa K."/>
            <person name="Arita K."/>
            <person name="Bito T."/>
            <person name="Chiden Y."/>
            <person name="Fujitsuka N."/>
            <person name="Fukunaka R."/>
            <person name="Hamada M."/>
            <person name="Harada C."/>
            <person name="Hayashi A."/>
            <person name="Hijishita S."/>
            <person name="Honda M."/>
            <person name="Hosokawa S."/>
            <person name="Ichikawa Y."/>
            <person name="Idonuma A."/>
            <person name="Iijima M."/>
            <person name="Ikeda M."/>
            <person name="Ikeno M."/>
            <person name="Ito K."/>
            <person name="Ito S."/>
            <person name="Ito T."/>
            <person name="Ito Y."/>
            <person name="Ito Y."/>
            <person name="Iwabuchi A."/>
            <person name="Kamiya K."/>
            <person name="Karasawa W."/>
            <person name="Kurita K."/>
            <person name="Katagiri S."/>
            <person name="Kikuta A."/>
            <person name="Kobayashi H."/>
            <person name="Kobayashi N."/>
            <person name="Machita K."/>
            <person name="Maehara T."/>
            <person name="Masukawa M."/>
            <person name="Mizubayashi T."/>
            <person name="Mukai Y."/>
            <person name="Nagasaki H."/>
            <person name="Nagata Y."/>
            <person name="Naito S."/>
            <person name="Nakashima M."/>
            <person name="Nakama Y."/>
            <person name="Nakamichi Y."/>
            <person name="Nakamura M."/>
            <person name="Meguro A."/>
            <person name="Negishi M."/>
            <person name="Ohta I."/>
            <person name="Ohta T."/>
            <person name="Okamoto M."/>
            <person name="Ono N."/>
            <person name="Saji S."/>
            <person name="Sakaguchi M."/>
            <person name="Sakai K."/>
            <person name="Shibata M."/>
            <person name="Shimokawa T."/>
            <person name="Song J."/>
            <person name="Takazaki Y."/>
            <person name="Terasawa K."/>
            <person name="Tsugane M."/>
            <person name="Tsuji K."/>
            <person name="Ueda S."/>
            <person name="Waki K."/>
            <person name="Yamagata H."/>
            <person name="Yamamoto M."/>
            <person name="Yamamoto S."/>
            <person name="Yamane H."/>
            <person name="Yoshiki S."/>
            <person name="Yoshihara R."/>
            <person name="Yukawa K."/>
            <person name="Zhong H."/>
            <person name="Yano M."/>
            <person name="Yuan Q."/>
            <person name="Ouyang S."/>
            <person name="Liu J."/>
            <person name="Jones K.M."/>
            <person name="Gansberger K."/>
            <person name="Moffat K."/>
            <person name="Hill J."/>
            <person name="Bera J."/>
            <person name="Fadrosh D."/>
            <person name="Jin S."/>
            <person name="Johri S."/>
            <person name="Kim M."/>
            <person name="Overton L."/>
            <person name="Reardon M."/>
            <person name="Tsitrin T."/>
            <person name="Vuong H."/>
            <person name="Weaver B."/>
            <person name="Ciecko A."/>
            <person name="Tallon L."/>
            <person name="Jackson J."/>
            <person name="Pai G."/>
            <person name="Aken S.V."/>
            <person name="Utterback T."/>
            <person name="Reidmuller S."/>
            <person name="Feldblyum T."/>
            <person name="Hsiao J."/>
            <person name="Zismann V."/>
            <person name="Iobst S."/>
            <person name="de Vazeille A.R."/>
            <person name="Buell C.R."/>
            <person name="Ying K."/>
            <person name="Li Y."/>
            <person name="Lu T."/>
            <person name="Huang Y."/>
            <person name="Zhao Q."/>
            <person name="Feng Q."/>
            <person name="Zhang L."/>
            <person name="Zhu J."/>
            <person name="Weng Q."/>
            <person name="Mu J."/>
            <person name="Lu Y."/>
            <person name="Fan D."/>
            <person name="Liu Y."/>
            <person name="Guan J."/>
            <person name="Zhang Y."/>
            <person name="Yu S."/>
            <person name="Liu X."/>
            <person name="Zhang Y."/>
            <person name="Hong G."/>
            <person name="Han B."/>
            <person name="Choisne N."/>
            <person name="Demange N."/>
            <person name="Orjeda G."/>
            <person name="Samain S."/>
            <person name="Cattolico L."/>
            <person name="Pelletier E."/>
            <person name="Couloux A."/>
            <person name="Segurens B."/>
            <person name="Wincker P."/>
            <person name="D'Hont A."/>
            <person name="Scarpelli C."/>
            <person name="Weissenbach J."/>
            <person name="Salanoubat M."/>
            <person name="Quetier F."/>
            <person name="Yu Y."/>
            <person name="Kim H.R."/>
            <person name="Rambo T."/>
            <person name="Currie J."/>
            <person name="Collura K."/>
            <person name="Luo M."/>
            <person name="Yang T."/>
            <person name="Ammiraju J.S.S."/>
            <person name="Engler F."/>
            <person name="Soderlund C."/>
            <person name="Wing R.A."/>
            <person name="Palmer L.E."/>
            <person name="de la Bastide M."/>
            <person name="Spiegel L."/>
            <person name="Nascimento L."/>
            <person name="Zutavern T."/>
            <person name="O'Shaughnessy A."/>
            <person name="Dike S."/>
            <person name="Dedhia N."/>
            <person name="Preston R."/>
            <person name="Balija V."/>
            <person name="McCombie W.R."/>
            <person name="Chow T."/>
            <person name="Chen H."/>
            <person name="Chung M."/>
            <person name="Chen C."/>
            <person name="Shaw J."/>
            <person name="Wu H."/>
            <person name="Hsiao K."/>
            <person name="Chao Y."/>
            <person name="Chu M."/>
            <person name="Cheng C."/>
            <person name="Hour A."/>
            <person name="Lee P."/>
            <person name="Lin S."/>
            <person name="Lin Y."/>
            <person name="Liou J."/>
            <person name="Liu S."/>
            <person name="Hsing Y."/>
            <person name="Raghuvanshi S."/>
            <person name="Mohanty A."/>
            <person name="Bharti A.K."/>
            <person name="Gaur A."/>
            <person name="Gupta V."/>
            <person name="Kumar D."/>
            <person name="Ravi V."/>
            <person name="Vij S."/>
            <person name="Kapur A."/>
            <person name="Khurana P."/>
            <person name="Khurana P."/>
            <person name="Khurana J.P."/>
            <person name="Tyagi A.K."/>
            <person name="Gaikwad K."/>
            <person name="Singh A."/>
            <person name="Dalal V."/>
            <person name="Srivastava S."/>
            <person name="Dixit A."/>
            <person name="Pal A.K."/>
            <person name="Ghazi I.A."/>
            <person name="Yadav M."/>
            <person name="Pandit A."/>
            <person name="Bhargava A."/>
            <person name="Sureshbabu K."/>
            <person name="Batra K."/>
            <person name="Sharma T.R."/>
            <person name="Mohapatra T."/>
            <person name="Singh N.K."/>
            <person name="Messing J."/>
            <person name="Nelson A.B."/>
            <person name="Fuks G."/>
            <person name="Kavchok S."/>
            <person name="Keizer G."/>
            <person name="Linton E."/>
            <person name="Llaca V."/>
            <person name="Song R."/>
            <person name="Tanyolac B."/>
            <person name="Young S."/>
            <person name="Ho-Il K."/>
            <person name="Hahn J.H."/>
            <person name="Sangsakoo G."/>
            <person name="Vanavichit A."/>
            <person name="de Mattos Luiz.A.T."/>
            <person name="Zimmer P.D."/>
            <person name="Malone G."/>
            <person name="Dellagostin O."/>
            <person name="de Oliveira A.C."/>
            <person name="Bevan M."/>
            <person name="Bancroft I."/>
            <person name="Minx P."/>
            <person name="Cordum H."/>
            <person name="Wilson R."/>
            <person name="Cheng Z."/>
            <person name="Jin W."/>
            <person name="Jiang J."/>
            <person name="Leong S.A."/>
            <person name="Iwama H."/>
            <person name="Gojobori T."/>
            <person name="Itoh T."/>
            <person name="Niimura Y."/>
            <person name="Fujii Y."/>
            <person name="Habara T."/>
            <person name="Sakai H."/>
            <person name="Sato Y."/>
            <person name="Wilson G."/>
            <person name="Kumar K."/>
            <person name="McCouch S."/>
            <person name="Juretic N."/>
            <person name="Hoen D."/>
            <person name="Wright S."/>
            <person name="Bruskiewich R."/>
            <person name="Bureau T."/>
            <person name="Miyao A."/>
            <person name="Hirochika H."/>
            <person name="Nishikawa T."/>
            <person name="Kadowaki K."/>
            <person name="Sugiura M."/>
            <person name="Burr B."/>
            <person name="Sasaki T."/>
        </authorList>
    </citation>
    <scope>NUCLEOTIDE SEQUENCE [LARGE SCALE GENOMIC DNA]</scope>
    <source>
        <strain evidence="3">cv. Nipponbare</strain>
    </source>
</reference>
<evidence type="ECO:0000256" key="1">
    <source>
        <dbReference type="SAM" id="MobiDB-lite"/>
    </source>
</evidence>
<reference evidence="2 3" key="2">
    <citation type="journal article" date="2013" name="Plant Cell Physiol.">
        <title>Rice Annotation Project Database (RAP-DB): an integrative and interactive database for rice genomics.</title>
        <authorList>
            <person name="Sakai H."/>
            <person name="Lee S.S."/>
            <person name="Tanaka T."/>
            <person name="Numa H."/>
            <person name="Kim J."/>
            <person name="Kawahara Y."/>
            <person name="Wakimoto H."/>
            <person name="Yang C.C."/>
            <person name="Iwamoto M."/>
            <person name="Abe T."/>
            <person name="Yamada Y."/>
            <person name="Muto A."/>
            <person name="Inokuchi H."/>
            <person name="Ikemura T."/>
            <person name="Matsumoto T."/>
            <person name="Sasaki T."/>
            <person name="Itoh T."/>
        </authorList>
    </citation>
    <scope>NUCLEOTIDE SEQUENCE [LARGE SCALE GENOMIC DNA]</scope>
    <source>
        <strain evidence="3">cv. Nipponbare</strain>
    </source>
</reference>
<sequence>MVAEGPLPIAAEEQAATSARPRPRRRVLRRPPPSHPNASRGGAAVAADDVNVDLDIFVRELAKVGRAVVTEDGGGSDSSPDAIPRWQLARRP</sequence>
<evidence type="ECO:0000313" key="2">
    <source>
        <dbReference type="EMBL" id="BAS75000.1"/>
    </source>
</evidence>
<dbReference type="PaxDb" id="39947-A0A0P0V9W6"/>
<dbReference type="InParanoid" id="A0A0P0V9W6"/>
<feature type="region of interest" description="Disordered" evidence="1">
    <location>
        <begin position="1"/>
        <end position="46"/>
    </location>
</feature>
<dbReference type="EMBL" id="AP014957">
    <property type="protein sequence ID" value="BAS75000.1"/>
    <property type="molecule type" value="Genomic_DNA"/>
</dbReference>